<proteinExistence type="inferred from homology"/>
<dbReference type="GO" id="GO:0005576">
    <property type="term" value="C:extracellular region"/>
    <property type="evidence" value="ECO:0007669"/>
    <property type="project" value="UniProtKB-SubCell"/>
</dbReference>
<feature type="signal peptide" evidence="26">
    <location>
        <begin position="1"/>
        <end position="29"/>
    </location>
</feature>
<dbReference type="GO" id="GO:0031640">
    <property type="term" value="P:killing of cells of another organism"/>
    <property type="evidence" value="ECO:0007669"/>
    <property type="project" value="UniProtKB-KW"/>
</dbReference>
<dbReference type="SMART" id="SM00457">
    <property type="entry name" value="MACPF"/>
    <property type="match status" value="1"/>
</dbReference>
<organism evidence="28 29">
    <name type="scientific">Microcaecilia unicolor</name>
    <dbReference type="NCBI Taxonomy" id="1415580"/>
    <lineage>
        <taxon>Eukaryota</taxon>
        <taxon>Metazoa</taxon>
        <taxon>Chordata</taxon>
        <taxon>Craniata</taxon>
        <taxon>Vertebrata</taxon>
        <taxon>Euteleostomi</taxon>
        <taxon>Amphibia</taxon>
        <taxon>Gymnophiona</taxon>
        <taxon>Siphonopidae</taxon>
        <taxon>Microcaecilia</taxon>
    </lineage>
</organism>
<keyword evidence="21" id="KW-1053">Target membrane</keyword>
<evidence type="ECO:0000256" key="25">
    <source>
        <dbReference type="PROSITE-ProRule" id="PRU00124"/>
    </source>
</evidence>
<accession>A0A6P7YH90</accession>
<evidence type="ECO:0000256" key="20">
    <source>
        <dbReference type="ARBA" id="ARBA00023180"/>
    </source>
</evidence>
<dbReference type="SMART" id="SM00209">
    <property type="entry name" value="TSP1"/>
    <property type="match status" value="2"/>
</dbReference>
<dbReference type="InterPro" id="IPR048831">
    <property type="entry name" value="C8A_B_C6_EGF-like"/>
</dbReference>
<evidence type="ECO:0000313" key="28">
    <source>
        <dbReference type="Proteomes" id="UP000515156"/>
    </source>
</evidence>
<keyword evidence="11 26" id="KW-0732">Signal</keyword>
<name>A0A6P7YH90_9AMPH</name>
<dbReference type="GO" id="GO:0006957">
    <property type="term" value="P:complement activation, alternative pathway"/>
    <property type="evidence" value="ECO:0007669"/>
    <property type="project" value="UniProtKB-KW"/>
</dbReference>
<dbReference type="Gene3D" id="2.10.25.10">
    <property type="entry name" value="Laminin"/>
    <property type="match status" value="1"/>
</dbReference>
<evidence type="ECO:0000256" key="10">
    <source>
        <dbReference type="ARBA" id="ARBA00022692"/>
    </source>
</evidence>
<dbReference type="Proteomes" id="UP000515156">
    <property type="component" value="Chromosome 6"/>
</dbReference>
<keyword evidence="13" id="KW-0204">Cytolysis</keyword>
<dbReference type="Gene3D" id="4.10.400.10">
    <property type="entry name" value="Low-density Lipoprotein Receptor"/>
    <property type="match status" value="1"/>
</dbReference>
<keyword evidence="14" id="KW-0391">Immunity</keyword>
<gene>
    <name evidence="29" type="primary">C8B</name>
</gene>
<keyword evidence="20" id="KW-0325">Glycoprotein</keyword>
<evidence type="ECO:0000256" key="13">
    <source>
        <dbReference type="ARBA" id="ARBA00022852"/>
    </source>
</evidence>
<dbReference type="PANTHER" id="PTHR45742:SF5">
    <property type="entry name" value="COMPLEMENT COMPONENT C8 BETA CHAIN"/>
    <property type="match status" value="1"/>
</dbReference>
<dbReference type="InParanoid" id="A0A6P7YH90"/>
<keyword evidence="17" id="KW-0472">Membrane</keyword>
<comment type="subunit">
    <text evidence="24">Heterotrimer of 3 chains: alpha (C8A), beta (C8B) and gamma (C8G); the alpha and gamma chains are disulfide bonded. Component of the membrane attack complex (MAC), composed of complement C5b, C6, C7, C8A, C8B, C8G and multiple copies of the pore-forming subunit C9.</text>
</comment>
<evidence type="ECO:0000256" key="22">
    <source>
        <dbReference type="ARBA" id="ARBA00031383"/>
    </source>
</evidence>
<dbReference type="PROSITE" id="PS51412">
    <property type="entry name" value="MACPF_2"/>
    <property type="match status" value="1"/>
</dbReference>
<dbReference type="RefSeq" id="XP_030062405.1">
    <property type="nucleotide sequence ID" value="XM_030206545.1"/>
</dbReference>
<dbReference type="Pfam" id="PF00090">
    <property type="entry name" value="TSP_1"/>
    <property type="match status" value="2"/>
</dbReference>
<protein>
    <recommendedName>
        <fullName evidence="4">Complement component C8 beta chain</fullName>
    </recommendedName>
    <alternativeName>
        <fullName evidence="22">Complement component 8 subunit beta</fullName>
    </alternativeName>
</protein>
<dbReference type="AlphaFoldDB" id="A0A6P7YH90"/>
<keyword evidence="9" id="KW-0399">Innate immunity</keyword>
<dbReference type="PROSITE" id="PS00279">
    <property type="entry name" value="MACPF_1"/>
    <property type="match status" value="1"/>
</dbReference>
<dbReference type="InterPro" id="IPR020863">
    <property type="entry name" value="MACPF_CS"/>
</dbReference>
<keyword evidence="15" id="KW-0180">Complement pathway</keyword>
<evidence type="ECO:0000256" key="17">
    <source>
        <dbReference type="ARBA" id="ARBA00023136"/>
    </source>
</evidence>
<dbReference type="CDD" id="cd00112">
    <property type="entry name" value="LDLa"/>
    <property type="match status" value="1"/>
</dbReference>
<dbReference type="InterPro" id="IPR036383">
    <property type="entry name" value="TSP1_rpt_sf"/>
</dbReference>
<dbReference type="PRINTS" id="PR00764">
    <property type="entry name" value="COMPLEMENTC9"/>
</dbReference>
<dbReference type="InterPro" id="IPR001862">
    <property type="entry name" value="MAC_perforin"/>
</dbReference>
<dbReference type="Pfam" id="PF00057">
    <property type="entry name" value="Ldl_recept_a"/>
    <property type="match status" value="1"/>
</dbReference>
<dbReference type="SUPFAM" id="SSF57424">
    <property type="entry name" value="LDL receptor-like module"/>
    <property type="match status" value="1"/>
</dbReference>
<dbReference type="KEGG" id="muo:115472315"/>
<evidence type="ECO:0000256" key="14">
    <source>
        <dbReference type="ARBA" id="ARBA00022859"/>
    </source>
</evidence>
<evidence type="ECO:0000256" key="19">
    <source>
        <dbReference type="ARBA" id="ARBA00023162"/>
    </source>
</evidence>
<keyword evidence="6" id="KW-0964">Secreted</keyword>
<evidence type="ECO:0000259" key="27">
    <source>
        <dbReference type="PROSITE" id="PS51412"/>
    </source>
</evidence>
<comment type="similarity">
    <text evidence="3">Belongs to the complement C6/C7/C8/C9 family.</text>
</comment>
<evidence type="ECO:0000256" key="7">
    <source>
        <dbReference type="ARBA" id="ARBA00022536"/>
    </source>
</evidence>
<evidence type="ECO:0000256" key="6">
    <source>
        <dbReference type="ARBA" id="ARBA00022525"/>
    </source>
</evidence>
<evidence type="ECO:0000256" key="11">
    <source>
        <dbReference type="ARBA" id="ARBA00022729"/>
    </source>
</evidence>
<evidence type="ECO:0000256" key="9">
    <source>
        <dbReference type="ARBA" id="ARBA00022588"/>
    </source>
</evidence>
<feature type="chain" id="PRO_5027701043" description="Complement component C8 beta chain" evidence="26">
    <location>
        <begin position="30"/>
        <end position="592"/>
    </location>
</feature>
<dbReference type="Pfam" id="PF01823">
    <property type="entry name" value="MACPF"/>
    <property type="match status" value="1"/>
</dbReference>
<comment type="function">
    <text evidence="23">Component of the membrane attack complex (MAC), a multiprotein complex activated by the complement cascade, which inserts into a target cell membrane and forms a pore, leading to target cell membrane rupture and cell lysis. The MAC is initiated by proteolytic cleavage of C5 into complement C5b in response to the classical, alternative, lectin and GZMK complement pathways. The complement pathways consist in a cascade of proteins that leads to phagocytosis and breakdown of pathogens and signaling that strengthens the adaptive immune system. C8B, together with C8A and C8G, inserts into the target membrane, but does not form pores by itself. During MAC assembly, associates with C5b, C6 and C7 to form the C5b8 intermediate complex that inserts into the target membrane and traverses the bilayer increasing membrane rigidity.</text>
</comment>
<dbReference type="InterPro" id="IPR002172">
    <property type="entry name" value="LDrepeatLR_classA_rpt"/>
</dbReference>
<evidence type="ECO:0000313" key="29">
    <source>
        <dbReference type="RefSeq" id="XP_030062405.1"/>
    </source>
</evidence>
<evidence type="ECO:0000256" key="26">
    <source>
        <dbReference type="SAM" id="SignalP"/>
    </source>
</evidence>
<dbReference type="SMART" id="SM00192">
    <property type="entry name" value="LDLa"/>
    <property type="match status" value="1"/>
</dbReference>
<dbReference type="GO" id="GO:0005579">
    <property type="term" value="C:membrane attack complex"/>
    <property type="evidence" value="ECO:0007669"/>
    <property type="project" value="UniProtKB-KW"/>
</dbReference>
<comment type="subcellular location">
    <subcellularLocation>
        <location evidence="2">Secreted</location>
    </subcellularLocation>
    <subcellularLocation>
        <location evidence="1">Target cell membrane</location>
        <topology evidence="1">Multi-pass membrane protein</topology>
    </subcellularLocation>
</comment>
<evidence type="ECO:0000256" key="21">
    <source>
        <dbReference type="ARBA" id="ARBA00023298"/>
    </source>
</evidence>
<dbReference type="InterPro" id="IPR023415">
    <property type="entry name" value="LDLR_class-A_CS"/>
</dbReference>
<evidence type="ECO:0000256" key="12">
    <source>
        <dbReference type="ARBA" id="ARBA00022737"/>
    </source>
</evidence>
<dbReference type="InterPro" id="IPR000884">
    <property type="entry name" value="TSP1_rpt"/>
</dbReference>
<feature type="disulfide bond" evidence="25">
    <location>
        <begin position="142"/>
        <end position="157"/>
    </location>
</feature>
<dbReference type="OrthoDB" id="6150863at2759"/>
<evidence type="ECO:0000256" key="3">
    <source>
        <dbReference type="ARBA" id="ARBA00009214"/>
    </source>
</evidence>
<dbReference type="CTD" id="732"/>
<dbReference type="InterPro" id="IPR020864">
    <property type="entry name" value="MACPF"/>
</dbReference>
<dbReference type="GO" id="GO:0006958">
    <property type="term" value="P:complement activation, classical pathway"/>
    <property type="evidence" value="ECO:0007669"/>
    <property type="project" value="UniProtKB-KW"/>
</dbReference>
<reference evidence="29" key="1">
    <citation type="submission" date="2025-08" db="UniProtKB">
        <authorList>
            <consortium name="RefSeq"/>
        </authorList>
    </citation>
    <scope>IDENTIFICATION</scope>
</reference>
<evidence type="ECO:0000256" key="2">
    <source>
        <dbReference type="ARBA" id="ARBA00004613"/>
    </source>
</evidence>
<dbReference type="PRINTS" id="PR01705">
    <property type="entry name" value="TSP1REPEAT"/>
</dbReference>
<evidence type="ECO:0000256" key="23">
    <source>
        <dbReference type="ARBA" id="ARBA00093292"/>
    </source>
</evidence>
<keyword evidence="8" id="KW-1052">Target cell membrane</keyword>
<evidence type="ECO:0000256" key="4">
    <source>
        <dbReference type="ARBA" id="ARBA00013949"/>
    </source>
</evidence>
<comment type="caution">
    <text evidence="25">Lacks conserved residue(s) required for the propagation of feature annotation.</text>
</comment>
<dbReference type="GO" id="GO:0044218">
    <property type="term" value="C:other organism cell membrane"/>
    <property type="evidence" value="ECO:0007669"/>
    <property type="project" value="UniProtKB-KW"/>
</dbReference>
<keyword evidence="5" id="KW-1134">Transmembrane beta strand</keyword>
<evidence type="ECO:0000256" key="18">
    <source>
        <dbReference type="ARBA" id="ARBA00023157"/>
    </source>
</evidence>
<keyword evidence="12" id="KW-0677">Repeat</keyword>
<dbReference type="InterPro" id="IPR036055">
    <property type="entry name" value="LDL_receptor-like_sf"/>
</dbReference>
<keyword evidence="18 25" id="KW-1015">Disulfide bond</keyword>
<sequence length="592" mass="67185">MTKLNTQFSVIMLLFCTLLVFLNVHHTSCLKFSSETDLVRQLNSTIDHVAKGRWARSVLSPPQPLDCVLSSWSPWSSCDPCQKKRYRYVQIEKPSQFSGEPCKFSDKEAESCVTNSPCRPAKRCEGFLCKITGRCILQKLVCNGDDDCGDQSDEENCRRVYRTCTHPTEEYWGIENLASGLNIFTNTLEGLVLDHRYNAGGCAPHYIINTRFRKPYNVESYIPESKGKYVFKWTEYESYTDFEEDTFEAFMKQTSFSFGFKIPGVFELGFSYSDSKFQKFIKRTRKFSRTASKYIHARSDLQVARYKLKSRNLMLHYEFFQRIKQLPLEYSYGEYRDLFRDYGTHYITEAVLGGVYEYTLIMNSEQLQQSGYSLSDVQSCMQFGFNIGGNIQGVYLSAGISVGQCKALLNEIGDTSGTRKYVEDFIALVRGGASEQITALAYKDLPTPDLMQEWGDAVQYNPDIIKVKTEPLYELVTATEFASASTLKANLRRALEEYQAETSSCRCAPCQNNGIAVLKETRCDCICPVGFQGTACDRTQRKDISINGNWGCWSGWSSCSRGEQRRSRQCNNPAPQNGGEGCKGLDTEVNSC</sequence>
<dbReference type="FunFam" id="2.20.100.10:FF:000082">
    <property type="entry name" value="Complement component C8 beta chain"/>
    <property type="match status" value="1"/>
</dbReference>
<dbReference type="Pfam" id="PF21195">
    <property type="entry name" value="EGF_C8A_B_C6"/>
    <property type="match status" value="1"/>
</dbReference>
<keyword evidence="19" id="KW-0179">Complement alternate pathway</keyword>
<evidence type="ECO:0000256" key="1">
    <source>
        <dbReference type="ARBA" id="ARBA00004276"/>
    </source>
</evidence>
<keyword evidence="10" id="KW-0812">Transmembrane</keyword>
<evidence type="ECO:0000256" key="24">
    <source>
        <dbReference type="ARBA" id="ARBA00093472"/>
    </source>
</evidence>
<keyword evidence="16" id="KW-0473">Membrane attack complex</keyword>
<evidence type="ECO:0000256" key="5">
    <source>
        <dbReference type="ARBA" id="ARBA00022452"/>
    </source>
</evidence>
<evidence type="ECO:0000256" key="8">
    <source>
        <dbReference type="ARBA" id="ARBA00022537"/>
    </source>
</evidence>
<dbReference type="SUPFAM" id="SSF82895">
    <property type="entry name" value="TSP-1 type 1 repeat"/>
    <property type="match status" value="2"/>
</dbReference>
<dbReference type="Gene3D" id="2.20.100.10">
    <property type="entry name" value="Thrombospondin type-1 (TSP1) repeat"/>
    <property type="match status" value="2"/>
</dbReference>
<dbReference type="PROSITE" id="PS50092">
    <property type="entry name" value="TSP1"/>
    <property type="match status" value="2"/>
</dbReference>
<dbReference type="PROSITE" id="PS50068">
    <property type="entry name" value="LDLRA_2"/>
    <property type="match status" value="1"/>
</dbReference>
<dbReference type="GeneID" id="115472315"/>
<keyword evidence="28" id="KW-1185">Reference proteome</keyword>
<evidence type="ECO:0000256" key="15">
    <source>
        <dbReference type="ARBA" id="ARBA00022875"/>
    </source>
</evidence>
<feature type="domain" description="MACPF" evidence="27">
    <location>
        <begin position="160"/>
        <end position="506"/>
    </location>
</feature>
<keyword evidence="7" id="KW-0245">EGF-like domain</keyword>
<evidence type="ECO:0000256" key="16">
    <source>
        <dbReference type="ARBA" id="ARBA00023058"/>
    </source>
</evidence>
<dbReference type="PROSITE" id="PS01209">
    <property type="entry name" value="LDLRA_1"/>
    <property type="match status" value="1"/>
</dbReference>
<dbReference type="PANTHER" id="PTHR45742">
    <property type="entry name" value="COMPLEMENT COMPONENT C6"/>
    <property type="match status" value="1"/>
</dbReference>
<dbReference type="FunCoup" id="A0A6P7YH90">
    <property type="interactions" value="127"/>
</dbReference>